<keyword evidence="1" id="KW-0472">Membrane</keyword>
<feature type="transmembrane region" description="Helical" evidence="1">
    <location>
        <begin position="46"/>
        <end position="66"/>
    </location>
</feature>
<comment type="caution">
    <text evidence="2">The sequence shown here is derived from an EMBL/GenBank/DDBJ whole genome shotgun (WGS) entry which is preliminary data.</text>
</comment>
<reference evidence="2 3" key="1">
    <citation type="submission" date="2018-10" db="EMBL/GenBank/DDBJ databases">
        <title>Oceanobacillus sp. YLB-02 draft genome.</title>
        <authorList>
            <person name="Yu L."/>
        </authorList>
    </citation>
    <scope>NUCLEOTIDE SEQUENCE [LARGE SCALE GENOMIC DNA]</scope>
    <source>
        <strain evidence="2 3">YLB-02</strain>
    </source>
</reference>
<evidence type="ECO:0000313" key="3">
    <source>
        <dbReference type="Proteomes" id="UP000270219"/>
    </source>
</evidence>
<dbReference type="EMBL" id="RCHR01000014">
    <property type="protein sequence ID" value="RLL39984.1"/>
    <property type="molecule type" value="Genomic_DNA"/>
</dbReference>
<protein>
    <recommendedName>
        <fullName evidence="4">DUF3955 domain-containing protein</fullName>
    </recommendedName>
</protein>
<evidence type="ECO:0008006" key="4">
    <source>
        <dbReference type="Google" id="ProtNLM"/>
    </source>
</evidence>
<dbReference type="OrthoDB" id="2888120at2"/>
<evidence type="ECO:0000256" key="1">
    <source>
        <dbReference type="SAM" id="Phobius"/>
    </source>
</evidence>
<dbReference type="RefSeq" id="WP_121525098.1">
    <property type="nucleotide sequence ID" value="NZ_RCHR01000014.1"/>
</dbReference>
<gene>
    <name evidence="2" type="ORF">D8M04_19560</name>
</gene>
<evidence type="ECO:0000313" key="2">
    <source>
        <dbReference type="EMBL" id="RLL39984.1"/>
    </source>
</evidence>
<dbReference type="AlphaFoldDB" id="A0A498D436"/>
<dbReference type="Proteomes" id="UP000270219">
    <property type="component" value="Unassembled WGS sequence"/>
</dbReference>
<organism evidence="2 3">
    <name type="scientific">Oceanobacillus piezotolerans</name>
    <dbReference type="NCBI Taxonomy" id="2448030"/>
    <lineage>
        <taxon>Bacteria</taxon>
        <taxon>Bacillati</taxon>
        <taxon>Bacillota</taxon>
        <taxon>Bacilli</taxon>
        <taxon>Bacillales</taxon>
        <taxon>Bacillaceae</taxon>
        <taxon>Oceanobacillus</taxon>
    </lineage>
</organism>
<sequence length="81" mass="9288">MKNKLLWFPLLASLLSIGILYTIGNIFEISFLSWNFYKENPSEGVIFEAEVSVIPVIIGLILGFITERILKNKHKRNSHLV</sequence>
<keyword evidence="3" id="KW-1185">Reference proteome</keyword>
<keyword evidence="1" id="KW-1133">Transmembrane helix</keyword>
<name>A0A498D436_9BACI</name>
<proteinExistence type="predicted"/>
<accession>A0A498D436</accession>
<keyword evidence="1" id="KW-0812">Transmembrane</keyword>